<evidence type="ECO:0000256" key="1">
    <source>
        <dbReference type="SAM" id="Phobius"/>
    </source>
</evidence>
<keyword evidence="3" id="KW-1185">Reference proteome</keyword>
<sequence length="189" mass="21774">MSPFEYELVLVTIIVGLAITDKLVSLHRLLRSRTKVHWHWLPLIAALLVLLTLLQFWWGFYRLGRIEVWNQYGAFLLLLLQLILMFLLACAALPDDERDGFDLAEYYARNRRYFWTLFSMVALMATITNLVVAAPRDAPATLLAKAIPNVLYIAAMLTLALVRARPVHYVLVPLLLVVMVLGWFPLRIR</sequence>
<evidence type="ECO:0000313" key="2">
    <source>
        <dbReference type="EMBL" id="MCC8361631.1"/>
    </source>
</evidence>
<organism evidence="2 3">
    <name type="scientific">Noviluteimonas lactosilytica</name>
    <dbReference type="NCBI Taxonomy" id="2888523"/>
    <lineage>
        <taxon>Bacteria</taxon>
        <taxon>Pseudomonadati</taxon>
        <taxon>Pseudomonadota</taxon>
        <taxon>Gammaproteobacteria</taxon>
        <taxon>Lysobacterales</taxon>
        <taxon>Lysobacteraceae</taxon>
        <taxon>Noviluteimonas</taxon>
    </lineage>
</organism>
<keyword evidence="1" id="KW-0812">Transmembrane</keyword>
<keyword evidence="1" id="KW-0472">Membrane</keyword>
<reference evidence="2" key="1">
    <citation type="submission" date="2021-10" db="EMBL/GenBank/DDBJ databases">
        <authorList>
            <person name="Lyu M."/>
            <person name="Wang X."/>
            <person name="Meng X."/>
            <person name="Xu K."/>
        </authorList>
    </citation>
    <scope>NUCLEOTIDE SEQUENCE</scope>
    <source>
        <strain evidence="2">A6</strain>
    </source>
</reference>
<feature type="transmembrane region" description="Helical" evidence="1">
    <location>
        <begin position="6"/>
        <end position="26"/>
    </location>
</feature>
<feature type="transmembrane region" description="Helical" evidence="1">
    <location>
        <begin position="72"/>
        <end position="93"/>
    </location>
</feature>
<dbReference type="EMBL" id="JAJGAK010000001">
    <property type="protein sequence ID" value="MCC8361631.1"/>
    <property type="molecule type" value="Genomic_DNA"/>
</dbReference>
<comment type="caution">
    <text evidence="2">The sequence shown here is derived from an EMBL/GenBank/DDBJ whole genome shotgun (WGS) entry which is preliminary data.</text>
</comment>
<accession>A0ABS8JDE9</accession>
<feature type="transmembrane region" description="Helical" evidence="1">
    <location>
        <begin position="140"/>
        <end position="162"/>
    </location>
</feature>
<feature type="transmembrane region" description="Helical" evidence="1">
    <location>
        <begin position="113"/>
        <end position="134"/>
    </location>
</feature>
<feature type="transmembrane region" description="Helical" evidence="1">
    <location>
        <begin position="38"/>
        <end position="60"/>
    </location>
</feature>
<name>A0ABS8JDE9_9GAMM</name>
<dbReference type="RefSeq" id="WP_230525285.1">
    <property type="nucleotide sequence ID" value="NZ_JAJGAK010000001.1"/>
</dbReference>
<evidence type="ECO:0000313" key="3">
    <source>
        <dbReference type="Proteomes" id="UP001165293"/>
    </source>
</evidence>
<gene>
    <name evidence="2" type="ORF">LK996_00845</name>
</gene>
<dbReference type="Proteomes" id="UP001165293">
    <property type="component" value="Unassembled WGS sequence"/>
</dbReference>
<protein>
    <submittedName>
        <fullName evidence="2">Uncharacterized protein</fullName>
    </submittedName>
</protein>
<proteinExistence type="predicted"/>
<keyword evidence="1" id="KW-1133">Transmembrane helix</keyword>
<feature type="transmembrane region" description="Helical" evidence="1">
    <location>
        <begin position="169"/>
        <end position="186"/>
    </location>
</feature>